<comment type="caution">
    <text evidence="2">The sequence shown here is derived from an EMBL/GenBank/DDBJ whole genome shotgun (WGS) entry which is preliminary data.</text>
</comment>
<gene>
    <name evidence="2" type="ORF">Tci_883296</name>
</gene>
<feature type="compositionally biased region" description="Basic and acidic residues" evidence="1">
    <location>
        <begin position="105"/>
        <end position="114"/>
    </location>
</feature>
<organism evidence="2">
    <name type="scientific">Tanacetum cinerariifolium</name>
    <name type="common">Dalmatian daisy</name>
    <name type="synonym">Chrysanthemum cinerariifolium</name>
    <dbReference type="NCBI Taxonomy" id="118510"/>
    <lineage>
        <taxon>Eukaryota</taxon>
        <taxon>Viridiplantae</taxon>
        <taxon>Streptophyta</taxon>
        <taxon>Embryophyta</taxon>
        <taxon>Tracheophyta</taxon>
        <taxon>Spermatophyta</taxon>
        <taxon>Magnoliopsida</taxon>
        <taxon>eudicotyledons</taxon>
        <taxon>Gunneridae</taxon>
        <taxon>Pentapetalae</taxon>
        <taxon>asterids</taxon>
        <taxon>campanulids</taxon>
        <taxon>Asterales</taxon>
        <taxon>Asteraceae</taxon>
        <taxon>Asteroideae</taxon>
        <taxon>Anthemideae</taxon>
        <taxon>Anthemidinae</taxon>
        <taxon>Tanacetum</taxon>
    </lineage>
</organism>
<feature type="region of interest" description="Disordered" evidence="1">
    <location>
        <begin position="93"/>
        <end position="114"/>
    </location>
</feature>
<evidence type="ECO:0000313" key="2">
    <source>
        <dbReference type="EMBL" id="GFD11327.1"/>
    </source>
</evidence>
<name>A0A699TMH6_TANCI</name>
<dbReference type="AlphaFoldDB" id="A0A699TMH6"/>
<proteinExistence type="predicted"/>
<reference evidence="2" key="1">
    <citation type="journal article" date="2019" name="Sci. Rep.">
        <title>Draft genome of Tanacetum cinerariifolium, the natural source of mosquito coil.</title>
        <authorList>
            <person name="Yamashiro T."/>
            <person name="Shiraishi A."/>
            <person name="Satake H."/>
            <person name="Nakayama K."/>
        </authorList>
    </citation>
    <scope>NUCLEOTIDE SEQUENCE</scope>
</reference>
<feature type="compositionally biased region" description="Polar residues" evidence="1">
    <location>
        <begin position="93"/>
        <end position="103"/>
    </location>
</feature>
<dbReference type="EMBL" id="BKCJ011258377">
    <property type="protein sequence ID" value="GFD11327.1"/>
    <property type="molecule type" value="Genomic_DNA"/>
</dbReference>
<evidence type="ECO:0000256" key="1">
    <source>
        <dbReference type="SAM" id="MobiDB-lite"/>
    </source>
</evidence>
<accession>A0A699TMH6</accession>
<sequence length="114" mass="12954">MTTLADKAILSSADNRTPMLEKDMSNFWKSKMELYMMNRQHRRMILESVENGPLIWPSIEENGVTRPKKYFELSATETIQADCDVEETNIMQGTLGNNSTSHARNLIDETGKGV</sequence>
<protein>
    <submittedName>
        <fullName evidence="2">Uncharacterized protein</fullName>
    </submittedName>
</protein>